<sequence>MEPVRQVLLRRNGESRPPGLALRCECLASFTGSFDFFSAKGRTMKKTLASIMTAAIALASVSAFAQESASAPAGAMAPASAPMKKDHSKPKHALKQHGSAKGKAKAAAASAAGTNDAGAAN</sequence>
<name>A0ABU9WUC0_9BURK</name>
<gene>
    <name evidence="2" type="ORF">VOI36_37760</name>
</gene>
<feature type="region of interest" description="Disordered" evidence="1">
    <location>
        <begin position="72"/>
        <end position="121"/>
    </location>
</feature>
<evidence type="ECO:0008006" key="4">
    <source>
        <dbReference type="Google" id="ProtNLM"/>
    </source>
</evidence>
<feature type="compositionally biased region" description="Low complexity" evidence="1">
    <location>
        <begin position="72"/>
        <end position="82"/>
    </location>
</feature>
<keyword evidence="3" id="KW-1185">Reference proteome</keyword>
<reference evidence="2 3" key="1">
    <citation type="submission" date="2024-05" db="EMBL/GenBank/DDBJ databases">
        <title>Burkholderia sp. Nov. a novel bacteria isolated from rhizosphere soil of Camellia sinensis.</title>
        <authorList>
            <person name="Dong Y."/>
        </authorList>
    </citation>
    <scope>NUCLEOTIDE SEQUENCE [LARGE SCALE GENOMIC DNA]</scope>
    <source>
        <strain evidence="2 3">GS2Y</strain>
    </source>
</reference>
<evidence type="ECO:0000313" key="2">
    <source>
        <dbReference type="EMBL" id="MEN2475657.1"/>
    </source>
</evidence>
<organism evidence="2 3">
    <name type="scientific">Burkholderia theae</name>
    <dbReference type="NCBI Taxonomy" id="3143496"/>
    <lineage>
        <taxon>Bacteria</taxon>
        <taxon>Pseudomonadati</taxon>
        <taxon>Pseudomonadota</taxon>
        <taxon>Betaproteobacteria</taxon>
        <taxon>Burkholderiales</taxon>
        <taxon>Burkholderiaceae</taxon>
        <taxon>Burkholderia</taxon>
    </lineage>
</organism>
<evidence type="ECO:0000256" key="1">
    <source>
        <dbReference type="SAM" id="MobiDB-lite"/>
    </source>
</evidence>
<accession>A0ABU9WUC0</accession>
<dbReference type="Proteomes" id="UP001466933">
    <property type="component" value="Unassembled WGS sequence"/>
</dbReference>
<proteinExistence type="predicted"/>
<comment type="caution">
    <text evidence="2">The sequence shown here is derived from an EMBL/GenBank/DDBJ whole genome shotgun (WGS) entry which is preliminary data.</text>
</comment>
<dbReference type="RefSeq" id="WP_226799902.1">
    <property type="nucleotide sequence ID" value="NZ_CP183461.1"/>
</dbReference>
<dbReference type="EMBL" id="JBCPYA010000027">
    <property type="protein sequence ID" value="MEN2475657.1"/>
    <property type="molecule type" value="Genomic_DNA"/>
</dbReference>
<feature type="compositionally biased region" description="Basic residues" evidence="1">
    <location>
        <begin position="86"/>
        <end position="104"/>
    </location>
</feature>
<protein>
    <recommendedName>
        <fullName evidence="4">DhaL domain-containing protein</fullName>
    </recommendedName>
</protein>
<evidence type="ECO:0000313" key="3">
    <source>
        <dbReference type="Proteomes" id="UP001466933"/>
    </source>
</evidence>
<feature type="compositionally biased region" description="Low complexity" evidence="1">
    <location>
        <begin position="105"/>
        <end position="121"/>
    </location>
</feature>